<keyword evidence="3" id="KW-1185">Reference proteome</keyword>
<dbReference type="OrthoDB" id="10675113at2759"/>
<comment type="caution">
    <text evidence="2">The sequence shown here is derived from an EMBL/GenBank/DDBJ whole genome shotgun (WGS) entry which is preliminary data.</text>
</comment>
<name>A0A9D4TGK0_CHLVU</name>
<sequence length="393" mass="42110">MQTHHGAVLDVLRGAVRELGSSSLPGIPTAAGAIDDSAAGPSNSHLLLQISALHKAFLALSEAFMEELNGRSSDQEQLRQQANAQAALVQRCNQLEKAVSSLGQQLDERDAEANMVLQHAVARQSHVAAAQAVQQWAADELPLLLPPLLPPLVQPVQEAALDLAASVATDAAAAVFDKRAEAIVADVAALAGQVQQLDERSCKAAEADRNHEQRLCLLEGSGMQAAAATTSAAVEQVQQGLRSLQRGHARLDEGLQQLRQEQARAAADAADLRQQCTCSSKQHHQQQLSPQAQQHQEQQQEQLQDVDAVRQQVVALADQQTQQAKTAEQLISSVAADIMALARHTKSLDREVRSLRREVQQTQQALLTSSSVFSRALSIASPVGPFTSLPPQL</sequence>
<dbReference type="EMBL" id="SIDB01000012">
    <property type="protein sequence ID" value="KAI3424982.1"/>
    <property type="molecule type" value="Genomic_DNA"/>
</dbReference>
<gene>
    <name evidence="2" type="ORF">D9Q98_008363</name>
</gene>
<feature type="coiled-coil region" evidence="1">
    <location>
        <begin position="241"/>
        <end position="312"/>
    </location>
</feature>
<evidence type="ECO:0000313" key="2">
    <source>
        <dbReference type="EMBL" id="KAI3424982.1"/>
    </source>
</evidence>
<dbReference type="AlphaFoldDB" id="A0A9D4TGK0"/>
<organism evidence="2 3">
    <name type="scientific">Chlorella vulgaris</name>
    <name type="common">Green alga</name>
    <dbReference type="NCBI Taxonomy" id="3077"/>
    <lineage>
        <taxon>Eukaryota</taxon>
        <taxon>Viridiplantae</taxon>
        <taxon>Chlorophyta</taxon>
        <taxon>core chlorophytes</taxon>
        <taxon>Trebouxiophyceae</taxon>
        <taxon>Chlorellales</taxon>
        <taxon>Chlorellaceae</taxon>
        <taxon>Chlorella clade</taxon>
        <taxon>Chlorella</taxon>
    </lineage>
</organism>
<dbReference type="Proteomes" id="UP001055712">
    <property type="component" value="Unassembled WGS sequence"/>
</dbReference>
<evidence type="ECO:0000256" key="1">
    <source>
        <dbReference type="SAM" id="Coils"/>
    </source>
</evidence>
<accession>A0A9D4TGK0</accession>
<proteinExistence type="predicted"/>
<evidence type="ECO:0000313" key="3">
    <source>
        <dbReference type="Proteomes" id="UP001055712"/>
    </source>
</evidence>
<keyword evidence="1" id="KW-0175">Coiled coil</keyword>
<reference evidence="2" key="1">
    <citation type="journal article" date="2019" name="Plant J.">
        <title>Chlorella vulgaris genome assembly and annotation reveals the molecular basis for metabolic acclimation to high light conditions.</title>
        <authorList>
            <person name="Cecchin M."/>
            <person name="Marcolungo L."/>
            <person name="Rossato M."/>
            <person name="Girolomoni L."/>
            <person name="Cosentino E."/>
            <person name="Cuine S."/>
            <person name="Li-Beisson Y."/>
            <person name="Delledonne M."/>
            <person name="Ballottari M."/>
        </authorList>
    </citation>
    <scope>NUCLEOTIDE SEQUENCE</scope>
    <source>
        <strain evidence="2">211/11P</strain>
    </source>
</reference>
<protein>
    <submittedName>
        <fullName evidence="2">Uncharacterized protein</fullName>
    </submittedName>
</protein>
<reference evidence="2" key="2">
    <citation type="submission" date="2020-11" db="EMBL/GenBank/DDBJ databases">
        <authorList>
            <person name="Cecchin M."/>
            <person name="Marcolungo L."/>
            <person name="Rossato M."/>
            <person name="Girolomoni L."/>
            <person name="Cosentino E."/>
            <person name="Cuine S."/>
            <person name="Li-Beisson Y."/>
            <person name="Delledonne M."/>
            <person name="Ballottari M."/>
        </authorList>
    </citation>
    <scope>NUCLEOTIDE SEQUENCE</scope>
    <source>
        <strain evidence="2">211/11P</strain>
        <tissue evidence="2">Whole cell</tissue>
    </source>
</reference>